<evidence type="ECO:0000256" key="2">
    <source>
        <dbReference type="ARBA" id="ARBA00022448"/>
    </source>
</evidence>
<keyword evidence="2" id="KW-0813">Transport</keyword>
<organism evidence="5 6">
    <name type="scientific">Segatella baroniae F0067</name>
    <dbReference type="NCBI Taxonomy" id="1115809"/>
    <lineage>
        <taxon>Bacteria</taxon>
        <taxon>Pseudomonadati</taxon>
        <taxon>Bacteroidota</taxon>
        <taxon>Bacteroidia</taxon>
        <taxon>Bacteroidales</taxon>
        <taxon>Prevotellaceae</taxon>
        <taxon>Segatella</taxon>
    </lineage>
</organism>
<accession>U2QF57</accession>
<keyword evidence="3" id="KW-0732">Signal</keyword>
<sequence>MATITDFLINWGYWGMFLSAFLAGSFFPFSSEVVMLALLATGLHPWQLIVFGTVGNVLGGLFNYGIGRMGRMDWIEHYLRVKPHQLERAKKFMGGYGSWMGFFAFIPFLGSAITIVLGLMRANFFISLISISMGKFIRYIVLVLSVVELSSCMPGPKKAERQITVSIEPLRYFTEQIAGDRFHVTTLVPASGNPELYEPTAQQIMNLSNSDLYIKVGNLGFERTWMKKLETNAPHMIIIDASADIHLQKSVNGIEDPHTWTSAANALRMARNIYKALAEVDSKDSTYFKANLDNLVDKIERVDRAIRLKLTKDKTRAFLIYHPSLTYFAREYGLTQIPIEEEGREPSATQLRSVIANARDKGVKTLFVQKGFANRNVNIVAKSCGATMTDINPLNYHWDQEMVRIAEKLK</sequence>
<dbReference type="RefSeq" id="WP_021589072.1">
    <property type="nucleotide sequence ID" value="NZ_AWEY01000008.1"/>
</dbReference>
<comment type="caution">
    <text evidence="5">The sequence shown here is derived from an EMBL/GenBank/DDBJ whole genome shotgun (WGS) entry which is preliminary data.</text>
</comment>
<evidence type="ECO:0000256" key="4">
    <source>
        <dbReference type="SAM" id="Phobius"/>
    </source>
</evidence>
<dbReference type="GO" id="GO:0030001">
    <property type="term" value="P:metal ion transport"/>
    <property type="evidence" value="ECO:0007669"/>
    <property type="project" value="InterPro"/>
</dbReference>
<reference evidence="5 6" key="1">
    <citation type="submission" date="2013-08" db="EMBL/GenBank/DDBJ databases">
        <authorList>
            <person name="Durkin A.S."/>
            <person name="Haft D.R."/>
            <person name="McCorrison J."/>
            <person name="Torralba M."/>
            <person name="Gillis M."/>
            <person name="Haft D.H."/>
            <person name="Methe B."/>
            <person name="Sutton G."/>
            <person name="Nelson K.E."/>
        </authorList>
    </citation>
    <scope>NUCLEOTIDE SEQUENCE [LARGE SCALE GENOMIC DNA]</scope>
    <source>
        <strain evidence="5 6">F0067</strain>
    </source>
</reference>
<proteinExistence type="inferred from homology"/>
<dbReference type="AlphaFoldDB" id="U2QF57"/>
<evidence type="ECO:0000256" key="1">
    <source>
        <dbReference type="ARBA" id="ARBA00011028"/>
    </source>
</evidence>
<feature type="transmembrane region" description="Helical" evidence="4">
    <location>
        <begin position="12"/>
        <end position="40"/>
    </location>
</feature>
<keyword evidence="4" id="KW-1133">Transmembrane helix</keyword>
<dbReference type="Gene3D" id="3.40.50.1980">
    <property type="entry name" value="Nitrogenase molybdenum iron protein domain"/>
    <property type="match status" value="2"/>
</dbReference>
<name>U2QF57_9BACT</name>
<dbReference type="Pfam" id="PF01297">
    <property type="entry name" value="ZnuA"/>
    <property type="match status" value="1"/>
</dbReference>
<dbReference type="PATRIC" id="fig|1115809.3.peg.551"/>
<comment type="similarity">
    <text evidence="1">Belongs to the bacterial solute-binding protein 9 family.</text>
</comment>
<dbReference type="InterPro" id="IPR006127">
    <property type="entry name" value="ZnuA-like"/>
</dbReference>
<keyword evidence="4" id="KW-0812">Transmembrane</keyword>
<feature type="transmembrane region" description="Helical" evidence="4">
    <location>
        <begin position="46"/>
        <end position="66"/>
    </location>
</feature>
<dbReference type="Proteomes" id="UP000016648">
    <property type="component" value="Unassembled WGS sequence"/>
</dbReference>
<dbReference type="PANTHER" id="PTHR42953:SF3">
    <property type="entry name" value="HIGH-AFFINITY ZINC UPTAKE SYSTEM PROTEIN ZNUA"/>
    <property type="match status" value="1"/>
</dbReference>
<evidence type="ECO:0000313" key="5">
    <source>
        <dbReference type="EMBL" id="ERK39943.1"/>
    </source>
</evidence>
<dbReference type="GO" id="GO:0046872">
    <property type="term" value="F:metal ion binding"/>
    <property type="evidence" value="ECO:0007669"/>
    <property type="project" value="InterPro"/>
</dbReference>
<evidence type="ECO:0000256" key="3">
    <source>
        <dbReference type="ARBA" id="ARBA00022729"/>
    </source>
</evidence>
<feature type="transmembrane region" description="Helical" evidence="4">
    <location>
        <begin position="96"/>
        <end position="118"/>
    </location>
</feature>
<keyword evidence="6" id="KW-1185">Reference proteome</keyword>
<dbReference type="EMBL" id="AWEY01000008">
    <property type="protein sequence ID" value="ERK39943.1"/>
    <property type="molecule type" value="Genomic_DNA"/>
</dbReference>
<dbReference type="SUPFAM" id="SSF53807">
    <property type="entry name" value="Helical backbone' metal receptor"/>
    <property type="match status" value="1"/>
</dbReference>
<evidence type="ECO:0000313" key="6">
    <source>
        <dbReference type="Proteomes" id="UP000016648"/>
    </source>
</evidence>
<gene>
    <name evidence="5" type="ORF">HMPREF9135_0083</name>
</gene>
<protein>
    <submittedName>
        <fullName evidence="5">SNARE-like domain protein</fullName>
    </submittedName>
</protein>
<dbReference type="PANTHER" id="PTHR42953">
    <property type="entry name" value="HIGH-AFFINITY ZINC UPTAKE SYSTEM PROTEIN ZNUA-RELATED"/>
    <property type="match status" value="1"/>
</dbReference>
<dbReference type="InterPro" id="IPR050492">
    <property type="entry name" value="Bact_metal-bind_prot9"/>
</dbReference>
<keyword evidence="4" id="KW-0472">Membrane</keyword>